<reference evidence="5 6" key="1">
    <citation type="submission" date="2014-03" db="EMBL/GenBank/DDBJ databases">
        <title>Genomics of Bifidobacteria.</title>
        <authorList>
            <person name="Ventura M."/>
            <person name="Milani C."/>
            <person name="Lugli G.A."/>
        </authorList>
    </citation>
    <scope>NUCLEOTIDE SEQUENCE [LARGE SCALE GENOMIC DNA]</scope>
    <source>
        <strain evidence="5 6">DSM 23973</strain>
    </source>
</reference>
<dbReference type="PROSITE" id="PS51257">
    <property type="entry name" value="PROKAR_LIPOPROTEIN"/>
    <property type="match status" value="1"/>
</dbReference>
<dbReference type="InterPro" id="IPR038482">
    <property type="entry name" value="Tp34-type_sf"/>
</dbReference>
<name>A0A087A5B9_9BIFI</name>
<organism evidence="5 6">
    <name type="scientific">Bifidobacterium callitrichos DSM 23973</name>
    <dbReference type="NCBI Taxonomy" id="1437609"/>
    <lineage>
        <taxon>Bacteria</taxon>
        <taxon>Bacillati</taxon>
        <taxon>Actinomycetota</taxon>
        <taxon>Actinomycetes</taxon>
        <taxon>Bifidobacteriales</taxon>
        <taxon>Bifidobacteriaceae</taxon>
        <taxon>Bifidobacterium</taxon>
    </lineage>
</organism>
<keyword evidence="2 4" id="KW-0732">Signal</keyword>
<comment type="caution">
    <text evidence="5">The sequence shown here is derived from an EMBL/GenBank/DDBJ whole genome shotgun (WGS) entry which is preliminary data.</text>
</comment>
<gene>
    <name evidence="5" type="ORF">BCAL_1914</name>
</gene>
<dbReference type="eggNOG" id="COG3470">
    <property type="taxonomic scope" value="Bacteria"/>
</dbReference>
<evidence type="ECO:0000256" key="2">
    <source>
        <dbReference type="ARBA" id="ARBA00022729"/>
    </source>
</evidence>
<dbReference type="Proteomes" id="UP000029072">
    <property type="component" value="Unassembled WGS sequence"/>
</dbReference>
<evidence type="ECO:0000256" key="3">
    <source>
        <dbReference type="SAM" id="MobiDB-lite"/>
    </source>
</evidence>
<comment type="similarity">
    <text evidence="1">Belongs to the UPF0423 family.</text>
</comment>
<dbReference type="RefSeq" id="WP_081887352.1">
    <property type="nucleotide sequence ID" value="NZ_JDUV01000026.1"/>
</dbReference>
<evidence type="ECO:0000313" key="6">
    <source>
        <dbReference type="Proteomes" id="UP000029072"/>
    </source>
</evidence>
<dbReference type="EMBL" id="JGYS01000012">
    <property type="protein sequence ID" value="KFI53969.1"/>
    <property type="molecule type" value="Genomic_DNA"/>
</dbReference>
<proteinExistence type="inferred from homology"/>
<evidence type="ECO:0000256" key="4">
    <source>
        <dbReference type="SAM" id="SignalP"/>
    </source>
</evidence>
<accession>A0A087A5B9</accession>
<dbReference type="InterPro" id="IPR018470">
    <property type="entry name" value="Metal-bd_Tp34-typ"/>
</dbReference>
<dbReference type="STRING" id="1437609.BCAL_1914"/>
<feature type="compositionally biased region" description="Low complexity" evidence="3">
    <location>
        <begin position="28"/>
        <end position="63"/>
    </location>
</feature>
<sequence length="235" mass="24893">MMKNKKMAALLGLLLAGSMTFTMAACGSSNTSTADTKSDSSSQSSDSSSSDSSSSDDAAASDAGAGFEEVPVGPSGTAEEQDQEVGPLTVGAVYFQPIDMEPSSMGLKAADASFHLEADIHANEKGTELGYGKTDFIPDLTVNYTIIDKSTGKEVEGGTATSGTFMQMNASDGPHYGANVKLDKAGTYQLKLSIESPAKKGWMLHVDPETGVKGRFWTEPIEVTFDNWEYTPRQW</sequence>
<dbReference type="Gene3D" id="2.60.40.2480">
    <property type="entry name" value="Periplasmic metal-binding protein Tp34-type"/>
    <property type="match status" value="1"/>
</dbReference>
<dbReference type="OrthoDB" id="1495621at2"/>
<feature type="chain" id="PRO_5038727409" evidence="4">
    <location>
        <begin position="25"/>
        <end position="235"/>
    </location>
</feature>
<dbReference type="Pfam" id="PF10634">
    <property type="entry name" value="Iron_transport"/>
    <property type="match status" value="1"/>
</dbReference>
<feature type="signal peptide" evidence="4">
    <location>
        <begin position="1"/>
        <end position="24"/>
    </location>
</feature>
<evidence type="ECO:0000313" key="5">
    <source>
        <dbReference type="EMBL" id="KFI53969.1"/>
    </source>
</evidence>
<feature type="region of interest" description="Disordered" evidence="3">
    <location>
        <begin position="26"/>
        <end position="85"/>
    </location>
</feature>
<evidence type="ECO:0000256" key="1">
    <source>
        <dbReference type="ARBA" id="ARBA00010013"/>
    </source>
</evidence>
<dbReference type="AlphaFoldDB" id="A0A087A5B9"/>
<protein>
    <submittedName>
        <fullName evidence="5">Amino acid ABC transporter substrate-binding protein</fullName>
    </submittedName>
</protein>